<organism evidence="3">
    <name type="scientific">Darwinula stevensoni</name>
    <dbReference type="NCBI Taxonomy" id="69355"/>
    <lineage>
        <taxon>Eukaryota</taxon>
        <taxon>Metazoa</taxon>
        <taxon>Ecdysozoa</taxon>
        <taxon>Arthropoda</taxon>
        <taxon>Crustacea</taxon>
        <taxon>Oligostraca</taxon>
        <taxon>Ostracoda</taxon>
        <taxon>Podocopa</taxon>
        <taxon>Podocopida</taxon>
        <taxon>Darwinulocopina</taxon>
        <taxon>Darwinuloidea</taxon>
        <taxon>Darwinulidae</taxon>
        <taxon>Darwinula</taxon>
    </lineage>
</organism>
<evidence type="ECO:0000313" key="3">
    <source>
        <dbReference type="EMBL" id="CAD7241079.1"/>
    </source>
</evidence>
<keyword evidence="4" id="KW-1185">Reference proteome</keyword>
<evidence type="ECO:0000259" key="2">
    <source>
        <dbReference type="PROSITE" id="PS50238"/>
    </source>
</evidence>
<accession>A0A7R8WZW2</accession>
<dbReference type="SUPFAM" id="SSF55129">
    <property type="entry name" value="Ribosomal protein L30p/L7e"/>
    <property type="match status" value="1"/>
</dbReference>
<dbReference type="PROSITE" id="PS50238">
    <property type="entry name" value="RHOGAP"/>
    <property type="match status" value="1"/>
</dbReference>
<evidence type="ECO:0000313" key="4">
    <source>
        <dbReference type="Proteomes" id="UP000677054"/>
    </source>
</evidence>
<dbReference type="InterPro" id="IPR036919">
    <property type="entry name" value="Ribo_uL30_ferredoxin-like_sf"/>
</dbReference>
<dbReference type="OrthoDB" id="9994905at2759"/>
<feature type="compositionally biased region" description="Basic and acidic residues" evidence="1">
    <location>
        <begin position="482"/>
        <end position="495"/>
    </location>
</feature>
<dbReference type="SMART" id="SM00324">
    <property type="entry name" value="RhoGAP"/>
    <property type="match status" value="1"/>
</dbReference>
<dbReference type="InterPro" id="IPR000198">
    <property type="entry name" value="RhoGAP_dom"/>
</dbReference>
<dbReference type="Gene3D" id="1.10.555.10">
    <property type="entry name" value="Rho GTPase activation protein"/>
    <property type="match status" value="1"/>
</dbReference>
<name>A0A7R8WZW2_9CRUS</name>
<dbReference type="Proteomes" id="UP000677054">
    <property type="component" value="Unassembled WGS sequence"/>
</dbReference>
<feature type="region of interest" description="Disordered" evidence="1">
    <location>
        <begin position="440"/>
        <end position="497"/>
    </location>
</feature>
<protein>
    <recommendedName>
        <fullName evidence="2">Rho-GAP domain-containing protein</fullName>
    </recommendedName>
</protein>
<dbReference type="CDD" id="cd00355">
    <property type="entry name" value="Ribosomal_L30_like"/>
    <property type="match status" value="1"/>
</dbReference>
<evidence type="ECO:0000256" key="1">
    <source>
        <dbReference type="SAM" id="MobiDB-lite"/>
    </source>
</evidence>
<feature type="domain" description="Rho-GAP" evidence="2">
    <location>
        <begin position="55"/>
        <end position="245"/>
    </location>
</feature>
<dbReference type="Pfam" id="PF00620">
    <property type="entry name" value="RhoGAP"/>
    <property type="match status" value="1"/>
</dbReference>
<dbReference type="EMBL" id="CAJPEV010000094">
    <property type="protein sequence ID" value="CAG0880454.1"/>
    <property type="molecule type" value="Genomic_DNA"/>
</dbReference>
<dbReference type="GO" id="GO:0005096">
    <property type="term" value="F:GTPase activator activity"/>
    <property type="evidence" value="ECO:0007669"/>
    <property type="project" value="TreeGrafter"/>
</dbReference>
<reference evidence="3" key="1">
    <citation type="submission" date="2020-11" db="EMBL/GenBank/DDBJ databases">
        <authorList>
            <person name="Tran Van P."/>
        </authorList>
    </citation>
    <scope>NUCLEOTIDE SEQUENCE</scope>
</reference>
<dbReference type="PANTHER" id="PTHR23179:SF27">
    <property type="entry name" value="RHO GTPASE ACTIVATING PROTEIN AT 71E, ISOFORM D"/>
    <property type="match status" value="1"/>
</dbReference>
<gene>
    <name evidence="3" type="ORF">DSTB1V02_LOCUS1081</name>
</gene>
<dbReference type="GO" id="GO:0007165">
    <property type="term" value="P:signal transduction"/>
    <property type="evidence" value="ECO:0007669"/>
    <property type="project" value="InterPro"/>
</dbReference>
<dbReference type="InterPro" id="IPR008936">
    <property type="entry name" value="Rho_GTPase_activation_prot"/>
</dbReference>
<dbReference type="FunFam" id="1.10.555.10:FF:000032">
    <property type="entry name" value="Uncharacterized protein, isoform E"/>
    <property type="match status" value="1"/>
</dbReference>
<dbReference type="CDD" id="cd00159">
    <property type="entry name" value="RhoGAP"/>
    <property type="match status" value="1"/>
</dbReference>
<dbReference type="EMBL" id="LR899611">
    <property type="protein sequence ID" value="CAD7241079.1"/>
    <property type="molecule type" value="Genomic_DNA"/>
</dbReference>
<proteinExistence type="predicted"/>
<sequence>MTEEEIERERMTTWAERMHRRAASIGTVVTSCGHTSAPYPRRIEKFVPNLVKFGVPLEDVCRNDIPGPLLVMILRVNKEGPYKKDIFRAPGHQGNMKKLIHFLQNGRLVNLDNYSVYTIASVLKKFLRKLPEGIFGHEMEQRLFEVIQSGTLEQQWEDIHKLIMGMPVVAQRLLVLLFGTFRTIAMQAEDSHSGMTAEALGVSVAPSFFQSCVSGGKHARMEDVVRFKVATRVMKLMIDSFGVSNLFGRENYEYYARITGRILKVEEEWIFSFRYPSDAKVTRQEILAVQKSWLKHESERWGLNLNLEAMSGQEECQSTPALIHQPDEVPSLDEFPEAPGRLSISLGDNGIYQTVDDKLQKSKMKSSSSPKASQLQVQVHPAEHLTLDELRVANRYAESTRSLSYLPQVHERQTARMRTRSEWFLSPLPRSSMMSVMEQLEDDVETPSCSHPRSPGALSENLGTSARAQLEGGGKIVRRSSSKREKENGGEKDSTAGDCMIRNPSCLLRTGLSQILGVPPNRKPSRYTIESTKYQEDECMKDSFPGGPRWFPRRPDHEDSPVKPSKLFMVKRIVTKFTNQPYWEKKILKDFGLLLKGNPVAVVKNTPKTNALLWKVKHLVEITPIEIPENLPMRGANGEAPWGTQLTDDGQFLVPETVHPKVEELRLGNESVFDVNIKYKKSYMTPLYQKEYLKQKWLKMWEDP</sequence>
<dbReference type="AlphaFoldDB" id="A0A7R8WZW2"/>
<dbReference type="SUPFAM" id="SSF48350">
    <property type="entry name" value="GTPase activation domain, GAP"/>
    <property type="match status" value="1"/>
</dbReference>
<dbReference type="PANTHER" id="PTHR23179">
    <property type="entry name" value="T-CELL ACTIVATION RHO GTPASE ACTIVATING PROTEIN-RELATED"/>
    <property type="match status" value="1"/>
</dbReference>